<dbReference type="AlphaFoldDB" id="A0AAD7SXA8"/>
<dbReference type="Proteomes" id="UP001221898">
    <property type="component" value="Unassembled WGS sequence"/>
</dbReference>
<evidence type="ECO:0000313" key="1">
    <source>
        <dbReference type="EMBL" id="KAJ8410416.1"/>
    </source>
</evidence>
<dbReference type="EMBL" id="JAINUG010000027">
    <property type="protein sequence ID" value="KAJ8410416.1"/>
    <property type="molecule type" value="Genomic_DNA"/>
</dbReference>
<keyword evidence="2" id="KW-1185">Reference proteome</keyword>
<reference evidence="1" key="1">
    <citation type="journal article" date="2023" name="Science">
        <title>Genome structures resolve the early diversification of teleost fishes.</title>
        <authorList>
            <person name="Parey E."/>
            <person name="Louis A."/>
            <person name="Montfort J."/>
            <person name="Bouchez O."/>
            <person name="Roques C."/>
            <person name="Iampietro C."/>
            <person name="Lluch J."/>
            <person name="Castinel A."/>
            <person name="Donnadieu C."/>
            <person name="Desvignes T."/>
            <person name="Floi Bucao C."/>
            <person name="Jouanno E."/>
            <person name="Wen M."/>
            <person name="Mejri S."/>
            <person name="Dirks R."/>
            <person name="Jansen H."/>
            <person name="Henkel C."/>
            <person name="Chen W.J."/>
            <person name="Zahm M."/>
            <person name="Cabau C."/>
            <person name="Klopp C."/>
            <person name="Thompson A.W."/>
            <person name="Robinson-Rechavi M."/>
            <person name="Braasch I."/>
            <person name="Lecointre G."/>
            <person name="Bobe J."/>
            <person name="Postlethwait J.H."/>
            <person name="Berthelot C."/>
            <person name="Roest Crollius H."/>
            <person name="Guiguen Y."/>
        </authorList>
    </citation>
    <scope>NUCLEOTIDE SEQUENCE</scope>
    <source>
        <strain evidence="1">NC1722</strain>
    </source>
</reference>
<evidence type="ECO:0000313" key="2">
    <source>
        <dbReference type="Proteomes" id="UP001221898"/>
    </source>
</evidence>
<gene>
    <name evidence="1" type="ORF">AAFF_G00203970</name>
</gene>
<name>A0AAD7SXA8_9TELE</name>
<comment type="caution">
    <text evidence="1">The sequence shown here is derived from an EMBL/GenBank/DDBJ whole genome shotgun (WGS) entry which is preliminary data.</text>
</comment>
<accession>A0AAD7SXA8</accession>
<protein>
    <submittedName>
        <fullName evidence="1">Uncharacterized protein</fullName>
    </submittedName>
</protein>
<proteinExistence type="predicted"/>
<sequence>MWLCQLSLIREVIIVEPLCVGGAHNKPRQWQHHKQHMKYSEFSRLLGKFPDLTRPTSSTADTKHGVEHHVPTTGPLFHIIYPLSQTQSSEEVGFEMETLGIAVPLFLLTPTPEVSLGSLPFSRALALLSTALEPRDRKKAVNFSFFKE</sequence>
<organism evidence="1 2">
    <name type="scientific">Aldrovandia affinis</name>
    <dbReference type="NCBI Taxonomy" id="143900"/>
    <lineage>
        <taxon>Eukaryota</taxon>
        <taxon>Metazoa</taxon>
        <taxon>Chordata</taxon>
        <taxon>Craniata</taxon>
        <taxon>Vertebrata</taxon>
        <taxon>Euteleostomi</taxon>
        <taxon>Actinopterygii</taxon>
        <taxon>Neopterygii</taxon>
        <taxon>Teleostei</taxon>
        <taxon>Notacanthiformes</taxon>
        <taxon>Halosauridae</taxon>
        <taxon>Aldrovandia</taxon>
    </lineage>
</organism>